<dbReference type="InterPro" id="IPR008250">
    <property type="entry name" value="ATPase_P-typ_transduc_dom_A_sf"/>
</dbReference>
<dbReference type="PANTHER" id="PTHR43294:SF20">
    <property type="entry name" value="P-TYPE ATPASE"/>
    <property type="match status" value="1"/>
</dbReference>
<feature type="region of interest" description="Disordered" evidence="9">
    <location>
        <begin position="1"/>
        <end position="36"/>
    </location>
</feature>
<dbReference type="Pfam" id="PF00690">
    <property type="entry name" value="Cation_ATPase_N"/>
    <property type="match status" value="1"/>
</dbReference>
<keyword evidence="8 10" id="KW-0472">Membrane</keyword>
<evidence type="ECO:0000259" key="11">
    <source>
        <dbReference type="SMART" id="SM00831"/>
    </source>
</evidence>
<dbReference type="EMBL" id="AP025730">
    <property type="protein sequence ID" value="BDI06646.1"/>
    <property type="molecule type" value="Genomic_DNA"/>
</dbReference>
<dbReference type="SUPFAM" id="SSF56784">
    <property type="entry name" value="HAD-like"/>
    <property type="match status" value="1"/>
</dbReference>
<evidence type="ECO:0000313" key="12">
    <source>
        <dbReference type="EMBL" id="BDI06646.1"/>
    </source>
</evidence>
<dbReference type="SFLD" id="SFLDG00002">
    <property type="entry name" value="C1.7:_P-type_atpase_like"/>
    <property type="match status" value="1"/>
</dbReference>
<name>A0ABM7YQ27_9BURK</name>
<evidence type="ECO:0000256" key="10">
    <source>
        <dbReference type="SAM" id="Phobius"/>
    </source>
</evidence>
<keyword evidence="13" id="KW-1185">Reference proteome</keyword>
<dbReference type="RefSeq" id="WP_251969899.1">
    <property type="nucleotide sequence ID" value="NZ_AP025730.1"/>
</dbReference>
<feature type="domain" description="Cation-transporting P-type ATPase N-terminal" evidence="11">
    <location>
        <begin position="38"/>
        <end position="112"/>
    </location>
</feature>
<comment type="similarity">
    <text evidence="2">Belongs to the cation transport ATPase (P-type) (TC 3.A.3) family. Type IIA subfamily.</text>
</comment>
<dbReference type="PRINTS" id="PR00119">
    <property type="entry name" value="CATATPASE"/>
</dbReference>
<feature type="compositionally biased region" description="Low complexity" evidence="9">
    <location>
        <begin position="1"/>
        <end position="20"/>
    </location>
</feature>
<evidence type="ECO:0000256" key="4">
    <source>
        <dbReference type="ARBA" id="ARBA00022741"/>
    </source>
</evidence>
<feature type="transmembrane region" description="Helical" evidence="10">
    <location>
        <begin position="751"/>
        <end position="773"/>
    </location>
</feature>
<feature type="transmembrane region" description="Helical" evidence="10">
    <location>
        <begin position="284"/>
        <end position="301"/>
    </location>
</feature>
<keyword evidence="7 10" id="KW-1133">Transmembrane helix</keyword>
<proteinExistence type="inferred from homology"/>
<evidence type="ECO:0000256" key="9">
    <source>
        <dbReference type="SAM" id="MobiDB-lite"/>
    </source>
</evidence>
<dbReference type="SUPFAM" id="SSF81660">
    <property type="entry name" value="Metal cation-transporting ATPase, ATP-binding domain N"/>
    <property type="match status" value="1"/>
</dbReference>
<sequence length="939" mass="99981">MALDPTPTTARPATADTPPEAADHRSGTSGVPPLVPARPHLMSSADVAAHLQVHPSRGLHGQEVADRRALHGPNELPEARPVSWWRRLAEAFGDFMILALLAAAAVAWAMGERTDAIVILLIVLLNAAVGLFQQYRADQALAALRGLSTPMALVRRDGQAQPVAAHELVPGDVVLIEAGNLVPADLRLHDTARLRVDEAALTGESVPVDKHSAALAAHPDGEHPVGDRLNLAFRGTLVTQGRGEGLVVATGAATQLGQVAVLLDRTDQRSTPLQQRLSGLGKRLSLVVLVICAVVFAFGLLRGEPPLLMALTAISLAVAAIPEALPAVVAVLLALGARRMAQANALVKRLPAVETMGSVSTICSDKTGTLTQNRMRVASIHLLPDDLPTPTRTAEAALWRAVILCSDAHPRPDAKDVAESEGWLGDPTETALVAAAAATGRYDLAALRERLPRAHEWPFDAERKRMSTLHPRHRDSGWLLVTKGAPEGVLPLCSSFPSLPGDAAHANQPEDLLSEPGVQRGAWMALAQGLASQGLRVLAFAQRRWPAETTLDTLRQLDCNQAEAQLELLGLIGLIDPPRPEAAQAVAQCRAAGITPVMITGDHPATALAIARQLGIVEDRTASPHDRALVLTGPELARLDDTQLAAMAPSCRVYARVDPAQKVRIVDALQSSGAYVAMTGDGVNDAPALQRADIGVAMGRSGTDVAREAAALVLLDDRFATIVAAVREGRRIFDNIRKFVRYALTGNSAEIWLLFLAPLLGMPLPLLPIHILWVNLVTDGLPGLALAQEPAEPGVMQRPPRPPQETLFAHGLWQHALWVGLLMGGLSLGVQAWALAQQNPAWQTMVFTSITLGQMGHVLVIRSETVPLWRLGLRSNLALTAAVALTLLLQLAVIYLPPLQAIFHTQALSPAELGLCVLGAAVVMAAVEIEKAWRRRPGR</sequence>
<dbReference type="InterPro" id="IPR001757">
    <property type="entry name" value="P_typ_ATPase"/>
</dbReference>
<keyword evidence="3 10" id="KW-0812">Transmembrane</keyword>
<dbReference type="SFLD" id="SFLDF00027">
    <property type="entry name" value="p-type_atpase"/>
    <property type="match status" value="1"/>
</dbReference>
<feature type="transmembrane region" description="Helical" evidence="10">
    <location>
        <begin position="307"/>
        <end position="335"/>
    </location>
</feature>
<dbReference type="InterPro" id="IPR023299">
    <property type="entry name" value="ATPase_P-typ_cyto_dom_N"/>
</dbReference>
<dbReference type="InterPro" id="IPR044492">
    <property type="entry name" value="P_typ_ATPase_HD_dom"/>
</dbReference>
<keyword evidence="5" id="KW-0067">ATP-binding</keyword>
<dbReference type="InterPro" id="IPR023298">
    <property type="entry name" value="ATPase_P-typ_TM_dom_sf"/>
</dbReference>
<feature type="transmembrane region" description="Helical" evidence="10">
    <location>
        <begin position="91"/>
        <end position="110"/>
    </location>
</feature>
<dbReference type="SFLD" id="SFLDS00003">
    <property type="entry name" value="Haloacid_Dehalogenase"/>
    <property type="match status" value="1"/>
</dbReference>
<dbReference type="Gene3D" id="1.20.1110.10">
    <property type="entry name" value="Calcium-transporting ATPase, transmembrane domain"/>
    <property type="match status" value="1"/>
</dbReference>
<dbReference type="Gene3D" id="2.70.150.10">
    <property type="entry name" value="Calcium-transporting ATPase, cytoplasmic transduction domain A"/>
    <property type="match status" value="1"/>
</dbReference>
<comment type="subcellular location">
    <subcellularLocation>
        <location evidence="1">Membrane</location>
        <topology evidence="1">Multi-pass membrane protein</topology>
    </subcellularLocation>
</comment>
<feature type="transmembrane region" description="Helical" evidence="10">
    <location>
        <begin position="877"/>
        <end position="896"/>
    </location>
</feature>
<dbReference type="SUPFAM" id="SSF81653">
    <property type="entry name" value="Calcium ATPase, transduction domain A"/>
    <property type="match status" value="1"/>
</dbReference>
<evidence type="ECO:0000256" key="5">
    <source>
        <dbReference type="ARBA" id="ARBA00022840"/>
    </source>
</evidence>
<dbReference type="InterPro" id="IPR018303">
    <property type="entry name" value="ATPase_P-typ_P_site"/>
</dbReference>
<evidence type="ECO:0000256" key="6">
    <source>
        <dbReference type="ARBA" id="ARBA00022967"/>
    </source>
</evidence>
<dbReference type="Pfam" id="PF13246">
    <property type="entry name" value="Cation_ATPase"/>
    <property type="match status" value="1"/>
</dbReference>
<dbReference type="PROSITE" id="PS00154">
    <property type="entry name" value="ATPASE_E1_E2"/>
    <property type="match status" value="1"/>
</dbReference>
<evidence type="ECO:0000256" key="3">
    <source>
        <dbReference type="ARBA" id="ARBA00022692"/>
    </source>
</evidence>
<evidence type="ECO:0000256" key="8">
    <source>
        <dbReference type="ARBA" id="ARBA00023136"/>
    </source>
</evidence>
<evidence type="ECO:0000256" key="1">
    <source>
        <dbReference type="ARBA" id="ARBA00004141"/>
    </source>
</evidence>
<reference evidence="12" key="1">
    <citation type="submission" date="2022-04" db="EMBL/GenBank/DDBJ databases">
        <title>Whole genome sequence of Sphaerotilus sp. FB-5.</title>
        <authorList>
            <person name="Takeda M."/>
            <person name="Narihara S."/>
            <person name="Akimoto M."/>
            <person name="Akimoto R."/>
            <person name="Nishiyashiki S."/>
            <person name="Murakami T."/>
        </authorList>
    </citation>
    <scope>NUCLEOTIDE SEQUENCE</scope>
    <source>
        <strain evidence="12">FB-5</strain>
    </source>
</reference>
<feature type="transmembrane region" description="Helical" evidence="10">
    <location>
        <begin position="116"/>
        <end position="135"/>
    </location>
</feature>
<protein>
    <submittedName>
        <fullName evidence="12">ATPase</fullName>
    </submittedName>
</protein>
<gene>
    <name evidence="12" type="ORF">CATMQ487_36160</name>
</gene>
<dbReference type="SUPFAM" id="SSF81665">
    <property type="entry name" value="Calcium ATPase, transmembrane domain M"/>
    <property type="match status" value="1"/>
</dbReference>
<feature type="transmembrane region" description="Helical" evidence="10">
    <location>
        <begin position="908"/>
        <end position="929"/>
    </location>
</feature>
<dbReference type="NCBIfam" id="TIGR01494">
    <property type="entry name" value="ATPase_P-type"/>
    <property type="match status" value="3"/>
</dbReference>
<dbReference type="PANTHER" id="PTHR43294">
    <property type="entry name" value="SODIUM/POTASSIUM-TRANSPORTING ATPASE SUBUNIT ALPHA"/>
    <property type="match status" value="1"/>
</dbReference>
<dbReference type="Pfam" id="PF00689">
    <property type="entry name" value="Cation_ATPase_C"/>
    <property type="match status" value="1"/>
</dbReference>
<dbReference type="InterPro" id="IPR006068">
    <property type="entry name" value="ATPase_P-typ_cation-transptr_C"/>
</dbReference>
<keyword evidence="6" id="KW-1278">Translocase</keyword>
<dbReference type="Pfam" id="PF00122">
    <property type="entry name" value="E1-E2_ATPase"/>
    <property type="match status" value="1"/>
</dbReference>
<dbReference type="InterPro" id="IPR004014">
    <property type="entry name" value="ATPase_P-typ_cation-transptr_N"/>
</dbReference>
<dbReference type="Gene3D" id="3.40.1110.10">
    <property type="entry name" value="Calcium-transporting ATPase, cytoplasmic domain N"/>
    <property type="match status" value="1"/>
</dbReference>
<dbReference type="InterPro" id="IPR036412">
    <property type="entry name" value="HAD-like_sf"/>
</dbReference>
<dbReference type="Gene3D" id="3.40.50.1000">
    <property type="entry name" value="HAD superfamily/HAD-like"/>
    <property type="match status" value="1"/>
</dbReference>
<dbReference type="SMART" id="SM00831">
    <property type="entry name" value="Cation_ATPase_N"/>
    <property type="match status" value="1"/>
</dbReference>
<keyword evidence="4" id="KW-0547">Nucleotide-binding</keyword>
<evidence type="ECO:0000313" key="13">
    <source>
        <dbReference type="Proteomes" id="UP001057498"/>
    </source>
</evidence>
<dbReference type="Proteomes" id="UP001057498">
    <property type="component" value="Chromosome"/>
</dbReference>
<organism evidence="12 13">
    <name type="scientific">Sphaerotilus microaerophilus</name>
    <dbReference type="NCBI Taxonomy" id="2914710"/>
    <lineage>
        <taxon>Bacteria</taxon>
        <taxon>Pseudomonadati</taxon>
        <taxon>Pseudomonadota</taxon>
        <taxon>Betaproteobacteria</taxon>
        <taxon>Burkholderiales</taxon>
        <taxon>Sphaerotilaceae</taxon>
        <taxon>Sphaerotilus</taxon>
    </lineage>
</organism>
<feature type="transmembrane region" description="Helical" evidence="10">
    <location>
        <begin position="816"/>
        <end position="836"/>
    </location>
</feature>
<dbReference type="InterPro" id="IPR023214">
    <property type="entry name" value="HAD_sf"/>
</dbReference>
<evidence type="ECO:0000256" key="2">
    <source>
        <dbReference type="ARBA" id="ARBA00005675"/>
    </source>
</evidence>
<evidence type="ECO:0000256" key="7">
    <source>
        <dbReference type="ARBA" id="ARBA00022989"/>
    </source>
</evidence>
<dbReference type="InterPro" id="IPR050510">
    <property type="entry name" value="Cation_transp_ATPase_P-type"/>
</dbReference>
<dbReference type="InterPro" id="IPR059000">
    <property type="entry name" value="ATPase_P-type_domA"/>
</dbReference>
<dbReference type="PRINTS" id="PR00121">
    <property type="entry name" value="NAKATPASE"/>
</dbReference>
<accession>A0ABM7YQ27</accession>